<gene>
    <name evidence="1" type="ORF">DSCA_23530</name>
</gene>
<protein>
    <submittedName>
        <fullName evidence="1">Uncharacterized protein</fullName>
    </submittedName>
</protein>
<accession>A0A5K7YIR6</accession>
<dbReference type="RefSeq" id="WP_155316591.1">
    <property type="nucleotide sequence ID" value="NZ_AP021874.1"/>
</dbReference>
<reference evidence="1 2" key="1">
    <citation type="submission" date="2019-11" db="EMBL/GenBank/DDBJ databases">
        <title>Comparative genomics of hydrocarbon-degrading Desulfosarcina strains.</title>
        <authorList>
            <person name="Watanabe M."/>
            <person name="Kojima H."/>
            <person name="Fukui M."/>
        </authorList>
    </citation>
    <scope>NUCLEOTIDE SEQUENCE [LARGE SCALE GENOMIC DNA]</scope>
    <source>
        <strain evidence="1 2">PL12</strain>
    </source>
</reference>
<organism evidence="1 2">
    <name type="scientific">Desulfosarcina alkanivorans</name>
    <dbReference type="NCBI Taxonomy" id="571177"/>
    <lineage>
        <taxon>Bacteria</taxon>
        <taxon>Pseudomonadati</taxon>
        <taxon>Thermodesulfobacteriota</taxon>
        <taxon>Desulfobacteria</taxon>
        <taxon>Desulfobacterales</taxon>
        <taxon>Desulfosarcinaceae</taxon>
        <taxon>Desulfosarcina</taxon>
    </lineage>
</organism>
<name>A0A5K7YIR6_9BACT</name>
<sequence>MKHGPLPAPDNNGIIDALPRNLTEATLQDACLRSGLHYDRRDTNGGVLYFQARKGT</sequence>
<evidence type="ECO:0000313" key="2">
    <source>
        <dbReference type="Proteomes" id="UP000427906"/>
    </source>
</evidence>
<keyword evidence="2" id="KW-1185">Reference proteome</keyword>
<proteinExistence type="predicted"/>
<evidence type="ECO:0000313" key="1">
    <source>
        <dbReference type="EMBL" id="BBO68423.1"/>
    </source>
</evidence>
<dbReference type="AlphaFoldDB" id="A0A5K7YIR6"/>
<dbReference type="EMBL" id="AP021874">
    <property type="protein sequence ID" value="BBO68423.1"/>
    <property type="molecule type" value="Genomic_DNA"/>
</dbReference>
<dbReference type="Proteomes" id="UP000427906">
    <property type="component" value="Chromosome"/>
</dbReference>
<dbReference type="KEGG" id="dalk:DSCA_23530"/>